<feature type="transmembrane region" description="Helical" evidence="1">
    <location>
        <begin position="33"/>
        <end position="52"/>
    </location>
</feature>
<organism evidence="3">
    <name type="scientific">freshwater metagenome</name>
    <dbReference type="NCBI Taxonomy" id="449393"/>
    <lineage>
        <taxon>unclassified sequences</taxon>
        <taxon>metagenomes</taxon>
        <taxon>ecological metagenomes</taxon>
    </lineage>
</organism>
<reference evidence="3" key="1">
    <citation type="submission" date="2020-05" db="EMBL/GenBank/DDBJ databases">
        <authorList>
            <person name="Chiriac C."/>
            <person name="Salcher M."/>
            <person name="Ghai R."/>
            <person name="Kavagutti S V."/>
        </authorList>
    </citation>
    <scope>NUCLEOTIDE SEQUENCE</scope>
</reference>
<dbReference type="AlphaFoldDB" id="A0A6J7IWY8"/>
<name>A0A6J7IWY8_9ZZZZ</name>
<keyword evidence="1" id="KW-0812">Transmembrane</keyword>
<proteinExistence type="predicted"/>
<protein>
    <submittedName>
        <fullName evidence="3">Unannotated protein</fullName>
    </submittedName>
</protein>
<keyword evidence="1" id="KW-1133">Transmembrane helix</keyword>
<evidence type="ECO:0000256" key="1">
    <source>
        <dbReference type="SAM" id="Phobius"/>
    </source>
</evidence>
<dbReference type="EMBL" id="CAEMXZ010000028">
    <property type="protein sequence ID" value="CAB4323126.1"/>
    <property type="molecule type" value="Genomic_DNA"/>
</dbReference>
<dbReference type="InterPro" id="IPR019277">
    <property type="entry name" value="DUF2304"/>
</dbReference>
<evidence type="ECO:0000313" key="2">
    <source>
        <dbReference type="EMBL" id="CAB4323126.1"/>
    </source>
</evidence>
<dbReference type="EMBL" id="CAFBNC010000039">
    <property type="protein sequence ID" value="CAB4935668.1"/>
    <property type="molecule type" value="Genomic_DNA"/>
</dbReference>
<feature type="transmembrane region" description="Helical" evidence="1">
    <location>
        <begin position="64"/>
        <end position="85"/>
    </location>
</feature>
<accession>A0A6J7IWY8</accession>
<sequence length="131" mass="14047">MRLNITLLVAALLLLAFIVEVVRRRRLSESYALLWISVAVVGVVLGLTRPLIDRVSTALGVSYGSNLVFAVACLFLLVVAVNLSVHVSRLEGKVERLAQELALRDVALDRGVVTGDPTAGVGDQHGESTDE</sequence>
<keyword evidence="1" id="KW-0472">Membrane</keyword>
<evidence type="ECO:0000313" key="3">
    <source>
        <dbReference type="EMBL" id="CAB4935668.1"/>
    </source>
</evidence>
<dbReference type="Pfam" id="PF10066">
    <property type="entry name" value="DUF2304"/>
    <property type="match status" value="1"/>
</dbReference>
<gene>
    <name evidence="2" type="ORF">UFOPK1392_00876</name>
    <name evidence="3" type="ORF">UFOPK3733_00949</name>
</gene>